<dbReference type="PANTHER" id="PTHR43537:SF49">
    <property type="entry name" value="TRANSCRIPTIONAL REGULATORY PROTEIN"/>
    <property type="match status" value="1"/>
</dbReference>
<dbReference type="EMBL" id="SOFE01000001">
    <property type="protein sequence ID" value="TFB89549.1"/>
    <property type="molecule type" value="Genomic_DNA"/>
</dbReference>
<sequence>MTATPRKMQGNMMGMTEAPPTKRDQIVDELRRLILSGNLPRGAKLPQDELARQFSSSITPVREALRALEAENLVVSEPRRGVRVAGINFERAKATYIIRRLTESYAMRRAAIRLSPLELRQVELLLDELNAATARHDSDAVRQLNKRFHFFFYERCGIPSLVEEIDALWRVFPWDLLLDSPEPAEDSEAEHRAMLEAVRAGDAEAAGLALEHHVSRSFIALNARYTGKPPADPFDIAND</sequence>
<dbReference type="Pfam" id="PF00392">
    <property type="entry name" value="GntR"/>
    <property type="match status" value="1"/>
</dbReference>
<dbReference type="GO" id="GO:0003700">
    <property type="term" value="F:DNA-binding transcription factor activity"/>
    <property type="evidence" value="ECO:0007669"/>
    <property type="project" value="InterPro"/>
</dbReference>
<protein>
    <submittedName>
        <fullName evidence="5">GntR family transcriptional regulator</fullName>
    </submittedName>
</protein>
<dbReference type="Gene3D" id="1.10.10.10">
    <property type="entry name" value="Winged helix-like DNA-binding domain superfamily/Winged helix DNA-binding domain"/>
    <property type="match status" value="1"/>
</dbReference>
<dbReference type="InterPro" id="IPR036390">
    <property type="entry name" value="WH_DNA-bd_sf"/>
</dbReference>
<dbReference type="GO" id="GO:0003677">
    <property type="term" value="F:DNA binding"/>
    <property type="evidence" value="ECO:0007669"/>
    <property type="project" value="UniProtKB-KW"/>
</dbReference>
<evidence type="ECO:0000259" key="4">
    <source>
        <dbReference type="PROSITE" id="PS50949"/>
    </source>
</evidence>
<keyword evidence="2" id="KW-0238">DNA-binding</keyword>
<dbReference type="CDD" id="cd07377">
    <property type="entry name" value="WHTH_GntR"/>
    <property type="match status" value="1"/>
</dbReference>
<keyword evidence="1" id="KW-0805">Transcription regulation</keyword>
<dbReference type="InterPro" id="IPR000524">
    <property type="entry name" value="Tscrpt_reg_HTH_GntR"/>
</dbReference>
<comment type="caution">
    <text evidence="5">The sequence shown here is derived from an EMBL/GenBank/DDBJ whole genome shotgun (WGS) entry which is preliminary data.</text>
</comment>
<proteinExistence type="predicted"/>
<dbReference type="InterPro" id="IPR008920">
    <property type="entry name" value="TF_FadR/GntR_C"/>
</dbReference>
<dbReference type="Gene3D" id="1.20.120.530">
    <property type="entry name" value="GntR ligand-binding domain-like"/>
    <property type="match status" value="1"/>
</dbReference>
<evidence type="ECO:0000313" key="6">
    <source>
        <dbReference type="Proteomes" id="UP000297963"/>
    </source>
</evidence>
<reference evidence="5 6" key="1">
    <citation type="submission" date="2019-03" db="EMBL/GenBank/DDBJ databases">
        <title>Genomics of glacier-inhabiting Cryobacterium strains.</title>
        <authorList>
            <person name="Liu Q."/>
            <person name="Xin Y.-H."/>
        </authorList>
    </citation>
    <scope>NUCLEOTIDE SEQUENCE [LARGE SCALE GENOMIC DNA]</scope>
    <source>
        <strain evidence="5 6">Hh34</strain>
    </source>
</reference>
<gene>
    <name evidence="5" type="ORF">E3O11_00640</name>
</gene>
<evidence type="ECO:0000256" key="2">
    <source>
        <dbReference type="ARBA" id="ARBA00023125"/>
    </source>
</evidence>
<dbReference type="SMART" id="SM00345">
    <property type="entry name" value="HTH_GNTR"/>
    <property type="match status" value="1"/>
</dbReference>
<dbReference type="Proteomes" id="UP000297963">
    <property type="component" value="Unassembled WGS sequence"/>
</dbReference>
<evidence type="ECO:0000256" key="3">
    <source>
        <dbReference type="ARBA" id="ARBA00023163"/>
    </source>
</evidence>
<organism evidence="5 6">
    <name type="scientific">Cryobacterium levicorallinum</name>
    <dbReference type="NCBI Taxonomy" id="995038"/>
    <lineage>
        <taxon>Bacteria</taxon>
        <taxon>Bacillati</taxon>
        <taxon>Actinomycetota</taxon>
        <taxon>Actinomycetes</taxon>
        <taxon>Micrococcales</taxon>
        <taxon>Microbacteriaceae</taxon>
        <taxon>Cryobacterium</taxon>
    </lineage>
</organism>
<name>A0A4R8VZG2_9MICO</name>
<dbReference type="InterPro" id="IPR011711">
    <property type="entry name" value="GntR_C"/>
</dbReference>
<dbReference type="PANTHER" id="PTHR43537">
    <property type="entry name" value="TRANSCRIPTIONAL REGULATOR, GNTR FAMILY"/>
    <property type="match status" value="1"/>
</dbReference>
<evidence type="ECO:0000256" key="1">
    <source>
        <dbReference type="ARBA" id="ARBA00023015"/>
    </source>
</evidence>
<dbReference type="AlphaFoldDB" id="A0A4R8VZG2"/>
<dbReference type="SUPFAM" id="SSF46785">
    <property type="entry name" value="Winged helix' DNA-binding domain"/>
    <property type="match status" value="1"/>
</dbReference>
<dbReference type="SMART" id="SM00895">
    <property type="entry name" value="FCD"/>
    <property type="match status" value="1"/>
</dbReference>
<evidence type="ECO:0000313" key="5">
    <source>
        <dbReference type="EMBL" id="TFB89549.1"/>
    </source>
</evidence>
<accession>A0A4R8VZG2</accession>
<dbReference type="SUPFAM" id="SSF48008">
    <property type="entry name" value="GntR ligand-binding domain-like"/>
    <property type="match status" value="1"/>
</dbReference>
<dbReference type="Pfam" id="PF07729">
    <property type="entry name" value="FCD"/>
    <property type="match status" value="1"/>
</dbReference>
<feature type="domain" description="HTH gntR-type" evidence="4">
    <location>
        <begin position="20"/>
        <end position="87"/>
    </location>
</feature>
<keyword evidence="3" id="KW-0804">Transcription</keyword>
<dbReference type="InterPro" id="IPR036388">
    <property type="entry name" value="WH-like_DNA-bd_sf"/>
</dbReference>
<dbReference type="PROSITE" id="PS50949">
    <property type="entry name" value="HTH_GNTR"/>
    <property type="match status" value="1"/>
</dbReference>